<feature type="domain" description="Chorismate mutase" evidence="21">
    <location>
        <begin position="1"/>
        <end position="90"/>
    </location>
</feature>
<comment type="pathway">
    <text evidence="5">Metabolic intermediate biosynthesis; prephenate biosynthesis; prephenate from chorismate: step 1/1.</text>
</comment>
<dbReference type="SUPFAM" id="SSF48600">
    <property type="entry name" value="Chorismate mutase II"/>
    <property type="match status" value="1"/>
</dbReference>
<evidence type="ECO:0000256" key="14">
    <source>
        <dbReference type="ARBA" id="ARBA00023239"/>
    </source>
</evidence>
<evidence type="ECO:0000256" key="7">
    <source>
        <dbReference type="ARBA" id="ARBA00013147"/>
    </source>
</evidence>
<dbReference type="FunFam" id="3.40.190.10:FF:000034">
    <property type="entry name" value="Chorismate mutase/prephenate dehydratase"/>
    <property type="match status" value="1"/>
</dbReference>
<dbReference type="InterPro" id="IPR008242">
    <property type="entry name" value="Chor_mutase/pphenate_deHydtase"/>
</dbReference>
<comment type="catalytic activity">
    <reaction evidence="1">
        <text>chorismate = prephenate</text>
        <dbReference type="Rhea" id="RHEA:13897"/>
        <dbReference type="ChEBI" id="CHEBI:29748"/>
        <dbReference type="ChEBI" id="CHEBI:29934"/>
        <dbReference type="EC" id="5.4.99.5"/>
    </reaction>
</comment>
<evidence type="ECO:0000256" key="17">
    <source>
        <dbReference type="ARBA" id="ARBA00031520"/>
    </source>
</evidence>
<evidence type="ECO:0000256" key="4">
    <source>
        <dbReference type="ARBA" id="ARBA00004741"/>
    </source>
</evidence>
<evidence type="ECO:0000259" key="22">
    <source>
        <dbReference type="PROSITE" id="PS51171"/>
    </source>
</evidence>
<evidence type="ECO:0000256" key="2">
    <source>
        <dbReference type="ARBA" id="ARBA00002364"/>
    </source>
</evidence>
<sequence>MSDELDSIRKQLDDIDRTILKALAQRQGLVKEVSDMKLKNEQGIRDLEREEQLLNRIRDLAHEVGLDRYYAEHLFREIITNSVRFQTHSLVDHQNEKSEGEVIRVSYQGTDGAYSHQAATRHFSDRYSTVDAIGYDTFQQAAQAVLDDKVDYALLPIENTTAGSINDTYDILGNEKLHIVGEEILKVVHCLMAVEQVELGKIRRIMSHPQAIAQCSQFLSKLPRCKVESYLDTAMSAKKVLEDGDLSQAAIAGAHAADLYGLHVIEHDIANQKENYTRFVVAAKEPVQVDVQIPAKTSLMMVTSNDEGSLIECLNILHKHKINMAKLESRPRLNEPWKYSFYLDILANIDDPEVSAGLDELNKKAEELKVLGCYPKQEA</sequence>
<evidence type="ECO:0000256" key="12">
    <source>
        <dbReference type="ARBA" id="ARBA00023222"/>
    </source>
</evidence>
<feature type="binding site" evidence="19">
    <location>
        <position position="37"/>
    </location>
    <ligand>
        <name>substrate</name>
    </ligand>
</feature>
<keyword evidence="9" id="KW-0963">Cytoplasm</keyword>
<feature type="domain" description="Prephenate dehydratase" evidence="22">
    <location>
        <begin position="104"/>
        <end position="284"/>
    </location>
</feature>
<evidence type="ECO:0000259" key="23">
    <source>
        <dbReference type="PROSITE" id="PS51671"/>
    </source>
</evidence>
<dbReference type="GO" id="GO:0004664">
    <property type="term" value="F:prephenate dehydratase activity"/>
    <property type="evidence" value="ECO:0007669"/>
    <property type="project" value="UniProtKB-EC"/>
</dbReference>
<dbReference type="PIRSF" id="PIRSF001500">
    <property type="entry name" value="Chor_mut_pdt_Ppr"/>
    <property type="match status" value="1"/>
</dbReference>
<evidence type="ECO:0000256" key="10">
    <source>
        <dbReference type="ARBA" id="ARBA00022605"/>
    </source>
</evidence>
<proteinExistence type="predicted"/>
<accession>A0A9X2RD67</accession>
<dbReference type="CDD" id="cd13631">
    <property type="entry name" value="PBP2_Ct-PDT_like"/>
    <property type="match status" value="1"/>
</dbReference>
<comment type="caution">
    <text evidence="24">The sequence shown here is derived from an EMBL/GenBank/DDBJ whole genome shotgun (WGS) entry which is preliminary data.</text>
</comment>
<evidence type="ECO:0000256" key="8">
    <source>
        <dbReference type="ARBA" id="ARBA00014401"/>
    </source>
</evidence>
<dbReference type="PANTHER" id="PTHR21022:SF19">
    <property type="entry name" value="PREPHENATE DEHYDRATASE-RELATED"/>
    <property type="match status" value="1"/>
</dbReference>
<dbReference type="AlphaFoldDB" id="A0A9X2RD67"/>
<dbReference type="PROSITE" id="PS51171">
    <property type="entry name" value="PREPHENATE_DEHYDR_3"/>
    <property type="match status" value="1"/>
</dbReference>
<dbReference type="PROSITE" id="PS51671">
    <property type="entry name" value="ACT"/>
    <property type="match status" value="1"/>
</dbReference>
<evidence type="ECO:0000256" key="15">
    <source>
        <dbReference type="ARBA" id="ARBA00023268"/>
    </source>
</evidence>
<keyword evidence="12" id="KW-0584">Phenylalanine biosynthesis</keyword>
<dbReference type="RefSeq" id="WP_255132344.1">
    <property type="nucleotide sequence ID" value="NZ_JANDBC010000001.1"/>
</dbReference>
<dbReference type="GO" id="GO:0046417">
    <property type="term" value="P:chorismate metabolic process"/>
    <property type="evidence" value="ECO:0007669"/>
    <property type="project" value="InterPro"/>
</dbReference>
<keyword evidence="15" id="KW-0511">Multifunctional enzyme</keyword>
<evidence type="ECO:0000256" key="18">
    <source>
        <dbReference type="ARBA" id="ARBA00047848"/>
    </source>
</evidence>
<dbReference type="EMBL" id="JANDBC010000001">
    <property type="protein sequence ID" value="MCP9290352.1"/>
    <property type="molecule type" value="Genomic_DNA"/>
</dbReference>
<evidence type="ECO:0000256" key="19">
    <source>
        <dbReference type="PIRSR" id="PIRSR001500-1"/>
    </source>
</evidence>
<evidence type="ECO:0000256" key="6">
    <source>
        <dbReference type="ARBA" id="ARBA00012404"/>
    </source>
</evidence>
<comment type="function">
    <text evidence="2">Catalyzes the Claisen rearrangement of chorismate to prephenate and the decarboxylation/dehydration of prephenate to phenylpyruvate.</text>
</comment>
<dbReference type="SMART" id="SM00830">
    <property type="entry name" value="CM_2"/>
    <property type="match status" value="1"/>
</dbReference>
<feature type="domain" description="ACT" evidence="23">
    <location>
        <begin position="298"/>
        <end position="375"/>
    </location>
</feature>
<dbReference type="InterPro" id="IPR036263">
    <property type="entry name" value="Chorismate_II_sf"/>
</dbReference>
<dbReference type="EC" id="5.4.99.5" evidence="6"/>
<feature type="binding site" evidence="19">
    <location>
        <position position="82"/>
    </location>
    <ligand>
        <name>substrate</name>
    </ligand>
</feature>
<keyword evidence="10" id="KW-0028">Amino-acid biosynthesis</keyword>
<evidence type="ECO:0000256" key="13">
    <source>
        <dbReference type="ARBA" id="ARBA00023235"/>
    </source>
</evidence>
<comment type="pathway">
    <text evidence="4">Amino-acid biosynthesis; L-phenylalanine biosynthesis; phenylpyruvate from prephenate: step 1/1.</text>
</comment>
<keyword evidence="14 24" id="KW-0456">Lyase</keyword>
<feature type="binding site" evidence="19">
    <location>
        <position position="9"/>
    </location>
    <ligand>
        <name>substrate</name>
    </ligand>
</feature>
<dbReference type="GO" id="GO:0009094">
    <property type="term" value="P:L-phenylalanine biosynthetic process"/>
    <property type="evidence" value="ECO:0007669"/>
    <property type="project" value="UniProtKB-KW"/>
</dbReference>
<feature type="binding site" evidence="19">
    <location>
        <position position="86"/>
    </location>
    <ligand>
        <name>substrate</name>
    </ligand>
</feature>
<dbReference type="Pfam" id="PF01817">
    <property type="entry name" value="CM_2"/>
    <property type="match status" value="1"/>
</dbReference>
<dbReference type="InterPro" id="IPR045865">
    <property type="entry name" value="ACT-like_dom_sf"/>
</dbReference>
<feature type="binding site" evidence="19">
    <location>
        <position position="46"/>
    </location>
    <ligand>
        <name>substrate</name>
    </ligand>
</feature>
<dbReference type="InterPro" id="IPR002912">
    <property type="entry name" value="ACT_dom"/>
</dbReference>
<dbReference type="GO" id="GO:0004106">
    <property type="term" value="F:chorismate mutase activity"/>
    <property type="evidence" value="ECO:0007669"/>
    <property type="project" value="UniProtKB-EC"/>
</dbReference>
<dbReference type="SUPFAM" id="SSF55021">
    <property type="entry name" value="ACT-like"/>
    <property type="match status" value="1"/>
</dbReference>
<dbReference type="InterPro" id="IPR002701">
    <property type="entry name" value="CM_II_prokaryot"/>
</dbReference>
<feature type="binding site" evidence="19">
    <location>
        <position position="50"/>
    </location>
    <ligand>
        <name>substrate</name>
    </ligand>
</feature>
<name>A0A9X2RD67_9BACT</name>
<evidence type="ECO:0000313" key="25">
    <source>
        <dbReference type="Proteomes" id="UP001139125"/>
    </source>
</evidence>
<comment type="subcellular location">
    <subcellularLocation>
        <location evidence="3">Cytoplasm</location>
    </subcellularLocation>
</comment>
<evidence type="ECO:0000256" key="5">
    <source>
        <dbReference type="ARBA" id="ARBA00004817"/>
    </source>
</evidence>
<evidence type="ECO:0000256" key="16">
    <source>
        <dbReference type="ARBA" id="ARBA00031175"/>
    </source>
</evidence>
<evidence type="ECO:0000313" key="24">
    <source>
        <dbReference type="EMBL" id="MCP9290352.1"/>
    </source>
</evidence>
<dbReference type="PANTHER" id="PTHR21022">
    <property type="entry name" value="PREPHENATE DEHYDRATASE P PROTEIN"/>
    <property type="match status" value="1"/>
</dbReference>
<dbReference type="InterPro" id="IPR036979">
    <property type="entry name" value="CM_dom_sf"/>
</dbReference>
<dbReference type="EC" id="4.2.1.51" evidence="7"/>
<evidence type="ECO:0000256" key="3">
    <source>
        <dbReference type="ARBA" id="ARBA00004496"/>
    </source>
</evidence>
<feature type="binding site" evidence="19">
    <location>
        <position position="26"/>
    </location>
    <ligand>
        <name>substrate</name>
    </ligand>
</feature>
<dbReference type="GO" id="GO:0005737">
    <property type="term" value="C:cytoplasm"/>
    <property type="evidence" value="ECO:0007669"/>
    <property type="project" value="UniProtKB-SubCell"/>
</dbReference>
<comment type="catalytic activity">
    <reaction evidence="18">
        <text>prephenate + H(+) = 3-phenylpyruvate + CO2 + H2O</text>
        <dbReference type="Rhea" id="RHEA:21648"/>
        <dbReference type="ChEBI" id="CHEBI:15377"/>
        <dbReference type="ChEBI" id="CHEBI:15378"/>
        <dbReference type="ChEBI" id="CHEBI:16526"/>
        <dbReference type="ChEBI" id="CHEBI:18005"/>
        <dbReference type="ChEBI" id="CHEBI:29934"/>
        <dbReference type="EC" id="4.2.1.51"/>
    </reaction>
</comment>
<dbReference type="CDD" id="cd04905">
    <property type="entry name" value="ACT_CM-PDT"/>
    <property type="match status" value="1"/>
</dbReference>
<reference evidence="24" key="1">
    <citation type="submission" date="2022-06" db="EMBL/GenBank/DDBJ databases">
        <title>Gracilimonas sp. CAU 1638 isolated from sea sediment.</title>
        <authorList>
            <person name="Kim W."/>
        </authorList>
    </citation>
    <scope>NUCLEOTIDE SEQUENCE</scope>
    <source>
        <strain evidence="24">CAU 1638</strain>
    </source>
</reference>
<keyword evidence="13" id="KW-0413">Isomerase</keyword>
<evidence type="ECO:0000256" key="11">
    <source>
        <dbReference type="ARBA" id="ARBA00023141"/>
    </source>
</evidence>
<dbReference type="Proteomes" id="UP001139125">
    <property type="component" value="Unassembled WGS sequence"/>
</dbReference>
<evidence type="ECO:0000256" key="20">
    <source>
        <dbReference type="PIRSR" id="PIRSR001500-2"/>
    </source>
</evidence>
<keyword evidence="25" id="KW-1185">Reference proteome</keyword>
<protein>
    <recommendedName>
        <fullName evidence="8">Bifunctional chorismate mutase/prephenate dehydratase</fullName>
        <ecNumber evidence="7">4.2.1.51</ecNumber>
        <ecNumber evidence="6">5.4.99.5</ecNumber>
    </recommendedName>
    <alternativeName>
        <fullName evidence="17">Chorismate mutase-prephenate dehydratase</fullName>
    </alternativeName>
    <alternativeName>
        <fullName evidence="16">p-protein</fullName>
    </alternativeName>
</protein>
<evidence type="ECO:0000256" key="9">
    <source>
        <dbReference type="ARBA" id="ARBA00022490"/>
    </source>
</evidence>
<organism evidence="24 25">
    <name type="scientific">Gracilimonas sediminicola</name>
    <dbReference type="NCBI Taxonomy" id="2952158"/>
    <lineage>
        <taxon>Bacteria</taxon>
        <taxon>Pseudomonadati</taxon>
        <taxon>Balneolota</taxon>
        <taxon>Balneolia</taxon>
        <taxon>Balneolales</taxon>
        <taxon>Balneolaceae</taxon>
        <taxon>Gracilimonas</taxon>
    </lineage>
</organism>
<gene>
    <name evidence="24" type="primary">pheA</name>
    <name evidence="24" type="ORF">NM125_02015</name>
</gene>
<evidence type="ECO:0000259" key="21">
    <source>
        <dbReference type="PROSITE" id="PS51168"/>
    </source>
</evidence>
<evidence type="ECO:0000256" key="1">
    <source>
        <dbReference type="ARBA" id="ARBA00000824"/>
    </source>
</evidence>
<dbReference type="SUPFAM" id="SSF53850">
    <property type="entry name" value="Periplasmic binding protein-like II"/>
    <property type="match status" value="1"/>
</dbReference>
<dbReference type="Pfam" id="PF00800">
    <property type="entry name" value="PDT"/>
    <property type="match status" value="1"/>
</dbReference>
<dbReference type="InterPro" id="IPR001086">
    <property type="entry name" value="Preph_deHydtase"/>
</dbReference>
<dbReference type="Gene3D" id="1.20.59.10">
    <property type="entry name" value="Chorismate mutase"/>
    <property type="match status" value="1"/>
</dbReference>
<dbReference type="NCBIfam" id="NF008865">
    <property type="entry name" value="PRK11898.1"/>
    <property type="match status" value="1"/>
</dbReference>
<feature type="site" description="Essential for prephenate dehydratase activity" evidence="20">
    <location>
        <position position="277"/>
    </location>
</feature>
<dbReference type="Gene3D" id="3.30.70.260">
    <property type="match status" value="1"/>
</dbReference>
<keyword evidence="11" id="KW-0057">Aromatic amino acid biosynthesis</keyword>
<dbReference type="Gene3D" id="3.40.190.10">
    <property type="entry name" value="Periplasmic binding protein-like II"/>
    <property type="match status" value="2"/>
</dbReference>
<dbReference type="PROSITE" id="PS51168">
    <property type="entry name" value="CHORISMATE_MUT_2"/>
    <property type="match status" value="1"/>
</dbReference>